<evidence type="ECO:0000256" key="2">
    <source>
        <dbReference type="ARBA" id="ARBA00015897"/>
    </source>
</evidence>
<keyword evidence="7 13" id="KW-1133">Transmembrane helix</keyword>
<evidence type="ECO:0000313" key="16">
    <source>
        <dbReference type="EMBL" id="CAF1431288.1"/>
    </source>
</evidence>
<evidence type="ECO:0000313" key="15">
    <source>
        <dbReference type="EMBL" id="CAF1005602.1"/>
    </source>
</evidence>
<evidence type="ECO:0000256" key="10">
    <source>
        <dbReference type="ARBA" id="ARBA00023136"/>
    </source>
</evidence>
<evidence type="ECO:0000256" key="11">
    <source>
        <dbReference type="ARBA" id="ARBA00023303"/>
    </source>
</evidence>
<protein>
    <recommendedName>
        <fullName evidence="2">Voltage-gated hydrogen channel 1</fullName>
    </recommendedName>
    <alternativeName>
        <fullName evidence="12">Hydrogen voltage-gated channel 1</fullName>
    </alternativeName>
</protein>
<evidence type="ECO:0000256" key="13">
    <source>
        <dbReference type="SAM" id="Phobius"/>
    </source>
</evidence>
<keyword evidence="19" id="KW-1185">Reference proteome</keyword>
<evidence type="ECO:0000256" key="12">
    <source>
        <dbReference type="ARBA" id="ARBA00031989"/>
    </source>
</evidence>
<keyword evidence="3" id="KW-0813">Transport</keyword>
<dbReference type="InterPro" id="IPR005821">
    <property type="entry name" value="Ion_trans_dom"/>
</dbReference>
<keyword evidence="11" id="KW-0407">Ion channel</keyword>
<dbReference type="GO" id="GO:0034702">
    <property type="term" value="C:monoatomic ion channel complex"/>
    <property type="evidence" value="ECO:0007669"/>
    <property type="project" value="UniProtKB-KW"/>
</dbReference>
<dbReference type="InterPro" id="IPR027359">
    <property type="entry name" value="Volt_channel_dom_sf"/>
</dbReference>
<evidence type="ECO:0000256" key="6">
    <source>
        <dbReference type="ARBA" id="ARBA00022882"/>
    </source>
</evidence>
<dbReference type="EMBL" id="CAJNOK010028198">
    <property type="protein sequence ID" value="CAF1431288.1"/>
    <property type="molecule type" value="Genomic_DNA"/>
</dbReference>
<comment type="caution">
    <text evidence="15">The sequence shown here is derived from an EMBL/GenBank/DDBJ whole genome shotgun (WGS) entry which is preliminary data.</text>
</comment>
<accession>A0A814H6P3</accession>
<dbReference type="Proteomes" id="UP000682733">
    <property type="component" value="Unassembled WGS sequence"/>
</dbReference>
<dbReference type="InterPro" id="IPR031846">
    <property type="entry name" value="Hvcn1"/>
</dbReference>
<dbReference type="Gene3D" id="1.20.120.350">
    <property type="entry name" value="Voltage-gated potassium channels. Chain C"/>
    <property type="match status" value="1"/>
</dbReference>
<evidence type="ECO:0000256" key="7">
    <source>
        <dbReference type="ARBA" id="ARBA00022989"/>
    </source>
</evidence>
<gene>
    <name evidence="15" type="ORF">GPM918_LOCUS13993</name>
    <name evidence="16" type="ORF">OVA965_LOCUS34054</name>
    <name evidence="17" type="ORF">SRO942_LOCUS13995</name>
    <name evidence="18" type="ORF">TMI583_LOCUS34960</name>
</gene>
<evidence type="ECO:0000313" key="19">
    <source>
        <dbReference type="Proteomes" id="UP000663829"/>
    </source>
</evidence>
<name>A0A814H6P3_9BILA</name>
<keyword evidence="8" id="KW-0175">Coiled coil</keyword>
<dbReference type="SUPFAM" id="SSF81324">
    <property type="entry name" value="Voltage-gated potassium channels"/>
    <property type="match status" value="1"/>
</dbReference>
<evidence type="ECO:0000256" key="4">
    <source>
        <dbReference type="ARBA" id="ARBA00022475"/>
    </source>
</evidence>
<evidence type="ECO:0000256" key="8">
    <source>
        <dbReference type="ARBA" id="ARBA00023054"/>
    </source>
</evidence>
<feature type="transmembrane region" description="Helical" evidence="13">
    <location>
        <begin position="152"/>
        <end position="176"/>
    </location>
</feature>
<dbReference type="EMBL" id="CAJNOQ010003304">
    <property type="protein sequence ID" value="CAF1005602.1"/>
    <property type="molecule type" value="Genomic_DNA"/>
</dbReference>
<reference evidence="15" key="1">
    <citation type="submission" date="2021-02" db="EMBL/GenBank/DDBJ databases">
        <authorList>
            <person name="Nowell W R."/>
        </authorList>
    </citation>
    <scope>NUCLEOTIDE SEQUENCE</scope>
</reference>
<dbReference type="GO" id="GO:0005886">
    <property type="term" value="C:plasma membrane"/>
    <property type="evidence" value="ECO:0007669"/>
    <property type="project" value="UniProtKB-SubCell"/>
</dbReference>
<organism evidence="15 19">
    <name type="scientific">Didymodactylos carnosus</name>
    <dbReference type="NCBI Taxonomy" id="1234261"/>
    <lineage>
        <taxon>Eukaryota</taxon>
        <taxon>Metazoa</taxon>
        <taxon>Spiralia</taxon>
        <taxon>Gnathifera</taxon>
        <taxon>Rotifera</taxon>
        <taxon>Eurotatoria</taxon>
        <taxon>Bdelloidea</taxon>
        <taxon>Philodinida</taxon>
        <taxon>Philodinidae</taxon>
        <taxon>Didymodactylos</taxon>
    </lineage>
</organism>
<dbReference type="Pfam" id="PF00520">
    <property type="entry name" value="Ion_trans"/>
    <property type="match status" value="1"/>
</dbReference>
<dbReference type="AlphaFoldDB" id="A0A814H6P3"/>
<dbReference type="Proteomes" id="UP000663829">
    <property type="component" value="Unassembled WGS sequence"/>
</dbReference>
<feature type="domain" description="Ion transport" evidence="14">
    <location>
        <begin position="103"/>
        <end position="232"/>
    </location>
</feature>
<evidence type="ECO:0000256" key="3">
    <source>
        <dbReference type="ARBA" id="ARBA00022448"/>
    </source>
</evidence>
<comment type="subcellular location">
    <subcellularLocation>
        <location evidence="1">Cell membrane</location>
        <topology evidence="1">Multi-pass membrane protein</topology>
    </subcellularLocation>
</comment>
<dbReference type="Proteomes" id="UP000681722">
    <property type="component" value="Unassembled WGS sequence"/>
</dbReference>
<keyword evidence="5 13" id="KW-0812">Transmembrane</keyword>
<evidence type="ECO:0000259" key="14">
    <source>
        <dbReference type="Pfam" id="PF00520"/>
    </source>
</evidence>
<dbReference type="EMBL" id="CAJOBA010049978">
    <property type="protein sequence ID" value="CAF4229328.1"/>
    <property type="molecule type" value="Genomic_DNA"/>
</dbReference>
<keyword evidence="4" id="KW-1003">Cell membrane</keyword>
<keyword evidence="10 13" id="KW-0472">Membrane</keyword>
<evidence type="ECO:0000313" key="18">
    <source>
        <dbReference type="EMBL" id="CAF4229328.1"/>
    </source>
</evidence>
<dbReference type="EMBL" id="CAJOBC010003305">
    <property type="protein sequence ID" value="CAF3776981.1"/>
    <property type="molecule type" value="Genomic_DNA"/>
</dbReference>
<feature type="transmembrane region" description="Helical" evidence="13">
    <location>
        <begin position="105"/>
        <end position="124"/>
    </location>
</feature>
<dbReference type="PANTHER" id="PTHR46480:SF1">
    <property type="entry name" value="VOLTAGE-GATED HYDROGEN CHANNEL 1"/>
    <property type="match status" value="1"/>
</dbReference>
<evidence type="ECO:0000256" key="5">
    <source>
        <dbReference type="ARBA" id="ARBA00022692"/>
    </source>
</evidence>
<evidence type="ECO:0000256" key="1">
    <source>
        <dbReference type="ARBA" id="ARBA00004651"/>
    </source>
</evidence>
<keyword evidence="9" id="KW-0406">Ion transport</keyword>
<sequence>MAAIHKFNPIKVLHQQQRQTDDLGPSMPTISTLLPVPNDHIASKLLTSDTLSRIEKFDMDVSSEDQGCCKDYNNFCCILLAKWWNIRFDHQRCIVHFVEQTRFQIIIIILVLIDCILVVSELLLDFIKLKKTCKIDYKKDQSDVQMHLAIEILHYTSVALLCLFVIEVLIKVYAFGRKWWNFHERKMEYLDAAIVFVSLTIDIYFINQNEGIADISLLIISFRLWRIIRIINSVAQSIRSSDENSKKHLAETYLQVAELLLSVSFKKTNVIQEIHNDKTEYNIEEILEKFRQIDILCQHCFTHCPRLSSQHVVTEVAHNLQEAIEQVKYSQSGLSIKNTGKSS</sequence>
<dbReference type="Proteomes" id="UP000677228">
    <property type="component" value="Unassembled WGS sequence"/>
</dbReference>
<dbReference type="OrthoDB" id="427456at2759"/>
<evidence type="ECO:0000256" key="9">
    <source>
        <dbReference type="ARBA" id="ARBA00023065"/>
    </source>
</evidence>
<dbReference type="GO" id="GO:0030171">
    <property type="term" value="F:voltage-gated proton channel activity"/>
    <property type="evidence" value="ECO:0007669"/>
    <property type="project" value="InterPro"/>
</dbReference>
<dbReference type="PANTHER" id="PTHR46480">
    <property type="entry name" value="F20B24.22"/>
    <property type="match status" value="1"/>
</dbReference>
<keyword evidence="6" id="KW-0851">Voltage-gated channel</keyword>
<proteinExistence type="predicted"/>
<evidence type="ECO:0000313" key="17">
    <source>
        <dbReference type="EMBL" id="CAF3776981.1"/>
    </source>
</evidence>